<dbReference type="RefSeq" id="WP_182999510.1">
    <property type="nucleotide sequence ID" value="NZ_JABEQJ010000048.1"/>
</dbReference>
<dbReference type="Proteomes" id="UP000589085">
    <property type="component" value="Unassembled WGS sequence"/>
</dbReference>
<comment type="caution">
    <text evidence="1">The sequence shown here is derived from an EMBL/GenBank/DDBJ whole genome shotgun (WGS) entry which is preliminary data.</text>
</comment>
<evidence type="ECO:0000313" key="1">
    <source>
        <dbReference type="EMBL" id="MBB2162693.1"/>
    </source>
</evidence>
<reference evidence="1 2" key="1">
    <citation type="submission" date="2020-04" db="EMBL/GenBank/DDBJ databases">
        <title>Description of novel Gluconacetobacter.</title>
        <authorList>
            <person name="Sombolestani A."/>
        </authorList>
    </citation>
    <scope>NUCLEOTIDE SEQUENCE [LARGE SCALE GENOMIC DNA]</scope>
    <source>
        <strain evidence="1 2">LMG 19747</strain>
    </source>
</reference>
<gene>
    <name evidence="1" type="ORF">HLH48_21530</name>
</gene>
<proteinExistence type="predicted"/>
<organism evidence="1 2">
    <name type="scientific">Gluconacetobacter sacchari</name>
    <dbReference type="NCBI Taxonomy" id="92759"/>
    <lineage>
        <taxon>Bacteria</taxon>
        <taxon>Pseudomonadati</taxon>
        <taxon>Pseudomonadota</taxon>
        <taxon>Alphaproteobacteria</taxon>
        <taxon>Acetobacterales</taxon>
        <taxon>Acetobacteraceae</taxon>
        <taxon>Gluconacetobacter</taxon>
    </lineage>
</organism>
<accession>A0A7W4IGW4</accession>
<name>A0A7W4IGW4_9PROT</name>
<protein>
    <submittedName>
        <fullName evidence="1">Uncharacterized protein</fullName>
    </submittedName>
</protein>
<dbReference type="AlphaFoldDB" id="A0A7W4IGW4"/>
<sequence length="160" mass="18347">MDQNTNAFEADPSQHRMSRLMHEMHLTTADLSKLMRNFGDTRDYSTIMRSIQRMLSGEVKVSGEMMVILHMLLAQHLRLKQHYPNVMWEKTPDGRHLTEVAGYRITLVPERNKWKIVCIPPGDQHALTFGRSAASLTEAKDRCLSYMETAEGQAASMAWL</sequence>
<dbReference type="EMBL" id="JABEQJ010000048">
    <property type="protein sequence ID" value="MBB2162693.1"/>
    <property type="molecule type" value="Genomic_DNA"/>
</dbReference>
<evidence type="ECO:0000313" key="2">
    <source>
        <dbReference type="Proteomes" id="UP000589085"/>
    </source>
</evidence>